<dbReference type="AlphaFoldDB" id="A0A0A1F5L2"/>
<organism evidence="2 3">
    <name type="scientific">Collimonas arenae</name>
    <dbReference type="NCBI Taxonomy" id="279058"/>
    <lineage>
        <taxon>Bacteria</taxon>
        <taxon>Pseudomonadati</taxon>
        <taxon>Pseudomonadota</taxon>
        <taxon>Betaproteobacteria</taxon>
        <taxon>Burkholderiales</taxon>
        <taxon>Oxalobacteraceae</taxon>
        <taxon>Collimonas</taxon>
    </lineage>
</organism>
<sequence>MLVTFKSKASSEVIMFEHDAKRILDLLNKDVKIGVITAEEGAAAIARLEQETSESRAHPASDSVQHDIAAHHNAGGDDTGHEPVQTVNFASRIHPLLEMLREAHKHNNDVLWGV</sequence>
<name>A0A0A1F5L2_9BURK</name>
<reference evidence="3" key="1">
    <citation type="journal article" date="2014" name="Soil Biol. Biochem.">
        <title>Structure and function of bacterial communities in ageing soils: Insights from the Mendocino ecological staircase.</title>
        <authorList>
            <person name="Uroz S."/>
            <person name="Tech J.J."/>
            <person name="Sawaya N.A."/>
            <person name="Frey-Klett P."/>
            <person name="Leveau J.H.J."/>
        </authorList>
    </citation>
    <scope>NUCLEOTIDE SEQUENCE [LARGE SCALE GENOMIC DNA]</scope>
    <source>
        <strain evidence="3">Cal35</strain>
    </source>
</reference>
<evidence type="ECO:0000313" key="3">
    <source>
        <dbReference type="Proteomes" id="UP000030302"/>
    </source>
</evidence>
<dbReference type="HOGENOM" id="CLU_146690_0_0_4"/>
<accession>A0A0A1F5L2</accession>
<dbReference type="Proteomes" id="UP000030302">
    <property type="component" value="Chromosome"/>
</dbReference>
<evidence type="ECO:0000313" key="2">
    <source>
        <dbReference type="EMBL" id="AIY39786.1"/>
    </source>
</evidence>
<dbReference type="RefSeq" id="WP_038485144.1">
    <property type="nucleotide sequence ID" value="NZ_CP009962.1"/>
</dbReference>
<dbReference type="InterPro" id="IPR014991">
    <property type="entry name" value="DUF1840"/>
</dbReference>
<proteinExistence type="predicted"/>
<evidence type="ECO:0008006" key="4">
    <source>
        <dbReference type="Google" id="ProtNLM"/>
    </source>
</evidence>
<dbReference type="Pfam" id="PF08895">
    <property type="entry name" value="DUF1840"/>
    <property type="match status" value="1"/>
</dbReference>
<dbReference type="STRING" id="279058.LT85_0626"/>
<dbReference type="KEGG" id="care:LT85_0626"/>
<keyword evidence="3" id="KW-1185">Reference proteome</keyword>
<gene>
    <name evidence="2" type="ORF">LT85_0626</name>
</gene>
<protein>
    <recommendedName>
        <fullName evidence="4">DUF1840 domain-containing protein</fullName>
    </recommendedName>
</protein>
<dbReference type="OrthoDB" id="5296629at2"/>
<evidence type="ECO:0000256" key="1">
    <source>
        <dbReference type="SAM" id="MobiDB-lite"/>
    </source>
</evidence>
<feature type="region of interest" description="Disordered" evidence="1">
    <location>
        <begin position="48"/>
        <end position="82"/>
    </location>
</feature>
<feature type="compositionally biased region" description="Basic and acidic residues" evidence="1">
    <location>
        <begin position="48"/>
        <end position="81"/>
    </location>
</feature>
<dbReference type="EMBL" id="CP009962">
    <property type="protein sequence ID" value="AIY39786.1"/>
    <property type="molecule type" value="Genomic_DNA"/>
</dbReference>